<dbReference type="GO" id="GO:0005886">
    <property type="term" value="C:plasma membrane"/>
    <property type="evidence" value="ECO:0007669"/>
    <property type="project" value="UniProtKB-SubCell"/>
</dbReference>
<dbReference type="EMBL" id="MKQS01000005">
    <property type="protein sequence ID" value="OFE44153.1"/>
    <property type="molecule type" value="Genomic_DNA"/>
</dbReference>
<evidence type="ECO:0000256" key="7">
    <source>
        <dbReference type="ARBA" id="ARBA00022692"/>
    </source>
</evidence>
<protein>
    <recommendedName>
        <fullName evidence="4 16">Lipase chaperone</fullName>
    </recommendedName>
    <alternativeName>
        <fullName evidence="16">Lipase activator protein</fullName>
    </alternativeName>
    <alternativeName>
        <fullName evidence="15 16">Lipase foldase</fullName>
    </alternativeName>
    <alternativeName>
        <fullName evidence="13 16">Lipase helper protein</fullName>
    </alternativeName>
    <alternativeName>
        <fullName evidence="14 16">Lipase modulator</fullName>
    </alternativeName>
</protein>
<dbReference type="GO" id="GO:0016042">
    <property type="term" value="P:lipid catabolic process"/>
    <property type="evidence" value="ECO:0007669"/>
    <property type="project" value="UniProtKB-UniRule"/>
</dbReference>
<comment type="caution">
    <text evidence="17">The sequence shown here is derived from an EMBL/GenBank/DDBJ whole genome shotgun (WGS) entry which is preliminary data.</text>
</comment>
<comment type="subcellular location">
    <subcellularLocation>
        <location evidence="2">Cell inner membrane</location>
        <topology evidence="2">Single-pass membrane protein</topology>
        <orientation evidence="2">Periplasmic side</orientation>
    </subcellularLocation>
</comment>
<evidence type="ECO:0000256" key="6">
    <source>
        <dbReference type="ARBA" id="ARBA00022519"/>
    </source>
</evidence>
<keyword evidence="7 16" id="KW-0812">Transmembrane</keyword>
<name>A0A1E8E4H9_9GAMM</name>
<keyword evidence="12 16" id="KW-0143">Chaperone</keyword>
<dbReference type="GO" id="GO:0006457">
    <property type="term" value="P:protein folding"/>
    <property type="evidence" value="ECO:0007669"/>
    <property type="project" value="UniProtKB-UniRule"/>
</dbReference>
<dbReference type="RefSeq" id="WP_019836180.1">
    <property type="nucleotide sequence ID" value="NZ_CP090382.1"/>
</dbReference>
<accession>A0A1E8E4H9</accession>
<proteinExistence type="inferred from homology"/>
<dbReference type="STRING" id="202956.BJN41_02670"/>
<evidence type="ECO:0000256" key="3">
    <source>
        <dbReference type="ARBA" id="ARBA00010358"/>
    </source>
</evidence>
<evidence type="ECO:0000313" key="18">
    <source>
        <dbReference type="Proteomes" id="UP000186931"/>
    </source>
</evidence>
<dbReference type="SUPFAM" id="SSF158855">
    <property type="entry name" value="Lipase chaperone-like"/>
    <property type="match status" value="1"/>
</dbReference>
<evidence type="ECO:0000256" key="16">
    <source>
        <dbReference type="HAMAP-Rule" id="MF_00790"/>
    </source>
</evidence>
<evidence type="ECO:0000256" key="13">
    <source>
        <dbReference type="ARBA" id="ARBA00030948"/>
    </source>
</evidence>
<organism evidence="17 18">
    <name type="scientific">Acinetobacter towneri</name>
    <dbReference type="NCBI Taxonomy" id="202956"/>
    <lineage>
        <taxon>Bacteria</taxon>
        <taxon>Pseudomonadati</taxon>
        <taxon>Pseudomonadota</taxon>
        <taxon>Gammaproteobacteria</taxon>
        <taxon>Moraxellales</taxon>
        <taxon>Moraxellaceae</taxon>
        <taxon>Acinetobacter</taxon>
    </lineage>
</organism>
<dbReference type="GO" id="GO:0051082">
    <property type="term" value="F:unfolded protein binding"/>
    <property type="evidence" value="ECO:0007669"/>
    <property type="project" value="UniProtKB-UniRule"/>
</dbReference>
<evidence type="ECO:0000256" key="4">
    <source>
        <dbReference type="ARBA" id="ARBA00019692"/>
    </source>
</evidence>
<evidence type="ECO:0000256" key="11">
    <source>
        <dbReference type="ARBA" id="ARBA00023136"/>
    </source>
</evidence>
<comment type="similarity">
    <text evidence="3 16">Belongs to the lipase chaperone family.</text>
</comment>
<evidence type="ECO:0000256" key="12">
    <source>
        <dbReference type="ARBA" id="ARBA00023186"/>
    </source>
</evidence>
<evidence type="ECO:0000256" key="5">
    <source>
        <dbReference type="ARBA" id="ARBA00022475"/>
    </source>
</evidence>
<keyword evidence="8 16" id="KW-0442">Lipid degradation</keyword>
<evidence type="ECO:0000256" key="9">
    <source>
        <dbReference type="ARBA" id="ARBA00022989"/>
    </source>
</evidence>
<dbReference type="AlphaFoldDB" id="A0A1E8E4H9"/>
<keyword evidence="10 16" id="KW-0443">Lipid metabolism</keyword>
<dbReference type="HAMAP" id="MF_00790">
    <property type="entry name" value="Lipase_chap"/>
    <property type="match status" value="1"/>
</dbReference>
<keyword evidence="6 16" id="KW-0997">Cell inner membrane</keyword>
<keyword evidence="5 16" id="KW-1003">Cell membrane</keyword>
<reference evidence="17 18" key="1">
    <citation type="submission" date="2016-10" db="EMBL/GenBank/DDBJ databases">
        <title>Genome of airborne Acinetobacter sp. 5-2Ac02 in the hospital environment: Species near to Acinetobacter towneri.</title>
        <authorList>
            <person name="Barbosa B."/>
            <person name="Fernandez-Garcia L."/>
            <person name="Gato E."/>
            <person name="Leao R."/>
            <person name="Albano R."/>
            <person name="Fernandez B."/>
            <person name="Fernandez-Cuenca F."/>
            <person name="Marques E."/>
            <person name="Tomas M."/>
        </authorList>
    </citation>
    <scope>NUCLEOTIDE SEQUENCE [LARGE SCALE GENOMIC DNA]</scope>
    <source>
        <strain evidence="17 18">5-2Ac02</strain>
    </source>
</reference>
<dbReference type="Pfam" id="PF03280">
    <property type="entry name" value="Lipase_chap"/>
    <property type="match status" value="1"/>
</dbReference>
<evidence type="ECO:0000256" key="1">
    <source>
        <dbReference type="ARBA" id="ARBA00003280"/>
    </source>
</evidence>
<sequence length="343" mass="39537">MQKKKLWLIFAVIIVVILGFLIWLAPNPTVGSNQGPISSSAQNTTGLPPAASDLPHASGLSFVSNSQQDTEINCQLVLDQSNRLVVNEQTRNCFEYFITQYGEKNIDQIKQDFKAYMQQGYKEPALKQILDLWTRYLDYRVQLGSLKEPSLNKEDPEYYRTIFASMKTLRSQFFSDYEIEGLFGAENTYHEYTLDRMSIMADQSLTEVQKAQKLKELFAQLPEDWKENLEQLSKLEDLRKLTSDIKARGGSAEEIRQMRQNLVGAEATIRLEKLDQDRNNWKSRVNTYLEQRDIILKSNMNQDAQQQAIQKLRDQQFNNSQEQLRLGAFETTHDTGGKPPFAD</sequence>
<evidence type="ECO:0000313" key="17">
    <source>
        <dbReference type="EMBL" id="OFE44153.1"/>
    </source>
</evidence>
<dbReference type="InterPro" id="IPR004961">
    <property type="entry name" value="Lipase_chaperone"/>
</dbReference>
<comment type="function">
    <text evidence="1 16">May be involved in the folding of the extracellular lipase during its passage through the periplasm.</text>
</comment>
<keyword evidence="11 16" id="KW-0472">Membrane</keyword>
<evidence type="ECO:0000256" key="14">
    <source>
        <dbReference type="ARBA" id="ARBA00031542"/>
    </source>
</evidence>
<gene>
    <name evidence="16" type="primary">lifO</name>
    <name evidence="17" type="ORF">BJN41_02670</name>
</gene>
<keyword evidence="9 16" id="KW-1133">Transmembrane helix</keyword>
<evidence type="ECO:0000256" key="8">
    <source>
        <dbReference type="ARBA" id="ARBA00022963"/>
    </source>
</evidence>
<dbReference type="Proteomes" id="UP000186931">
    <property type="component" value="Unassembled WGS sequence"/>
</dbReference>
<feature type="transmembrane region" description="Helical" evidence="16">
    <location>
        <begin position="7"/>
        <end position="25"/>
    </location>
</feature>
<evidence type="ECO:0000256" key="15">
    <source>
        <dbReference type="ARBA" id="ARBA00033028"/>
    </source>
</evidence>
<evidence type="ECO:0000256" key="2">
    <source>
        <dbReference type="ARBA" id="ARBA00004383"/>
    </source>
</evidence>
<evidence type="ECO:0000256" key="10">
    <source>
        <dbReference type="ARBA" id="ARBA00023098"/>
    </source>
</evidence>